<evidence type="ECO:0000313" key="2">
    <source>
        <dbReference type="EMBL" id="MEK8052938.1"/>
    </source>
</evidence>
<name>A0ABU9CMU5_9BURK</name>
<dbReference type="SMART" id="SM00421">
    <property type="entry name" value="HTH_LUXR"/>
    <property type="match status" value="1"/>
</dbReference>
<keyword evidence="3" id="KW-1185">Reference proteome</keyword>
<reference evidence="2 3" key="1">
    <citation type="submission" date="2024-04" db="EMBL/GenBank/DDBJ databases">
        <title>Novel species of the genus Ideonella isolated from streams.</title>
        <authorList>
            <person name="Lu H."/>
        </authorList>
    </citation>
    <scope>NUCLEOTIDE SEQUENCE [LARGE SCALE GENOMIC DNA]</scope>
    <source>
        <strain evidence="2 3">DXS22W</strain>
    </source>
</reference>
<protein>
    <submittedName>
        <fullName evidence="2">LuxR C-terminal-related transcriptional regulator</fullName>
    </submittedName>
</protein>
<dbReference type="Pfam" id="PF00196">
    <property type="entry name" value="GerE"/>
    <property type="match status" value="1"/>
</dbReference>
<evidence type="ECO:0000313" key="3">
    <source>
        <dbReference type="Proteomes" id="UP001365405"/>
    </source>
</evidence>
<dbReference type="Gene3D" id="1.10.10.10">
    <property type="entry name" value="Winged helix-like DNA-binding domain superfamily/Winged helix DNA-binding domain"/>
    <property type="match status" value="1"/>
</dbReference>
<feature type="domain" description="HTH luxR-type" evidence="1">
    <location>
        <begin position="171"/>
        <end position="228"/>
    </location>
</feature>
<dbReference type="InterPro" id="IPR000792">
    <property type="entry name" value="Tscrpt_reg_LuxR_C"/>
</dbReference>
<comment type="caution">
    <text evidence="2">The sequence shown here is derived from an EMBL/GenBank/DDBJ whole genome shotgun (WGS) entry which is preliminary data.</text>
</comment>
<dbReference type="InterPro" id="IPR036388">
    <property type="entry name" value="WH-like_DNA-bd_sf"/>
</dbReference>
<dbReference type="Gene3D" id="3.30.450.20">
    <property type="entry name" value="PAS domain"/>
    <property type="match status" value="1"/>
</dbReference>
<organism evidence="2 3">
    <name type="scientific">Pseudaquabacterium inlustre</name>
    <dbReference type="NCBI Taxonomy" id="2984192"/>
    <lineage>
        <taxon>Bacteria</taxon>
        <taxon>Pseudomonadati</taxon>
        <taxon>Pseudomonadota</taxon>
        <taxon>Betaproteobacteria</taxon>
        <taxon>Burkholderiales</taxon>
        <taxon>Sphaerotilaceae</taxon>
        <taxon>Pseudaquabacterium</taxon>
    </lineage>
</organism>
<evidence type="ECO:0000259" key="1">
    <source>
        <dbReference type="SMART" id="SM00421"/>
    </source>
</evidence>
<sequence>MYTVQEGAVARLEALERMAAGAALHGAGRAQARPAGVVALDGLLPGVLDALGCGLVLVDAEGHVLHANAAAVQQCREGLPLVLPATGQPADGLLAALPAAEALRLHTALRHAARGQWALVTLQAGERAVSLGVAPIRVAEADGTGAAPVALLMLGAERGAVRLSRQFFDSEHQLTKSERAVLDALCDGCTPQEIAAQGQVKISTVRTQIAAIREKVGAPSIRRLLQRVAALPPMAGLCWRRAS</sequence>
<dbReference type="EMBL" id="JBBUTH010000010">
    <property type="protein sequence ID" value="MEK8052938.1"/>
    <property type="molecule type" value="Genomic_DNA"/>
</dbReference>
<dbReference type="Proteomes" id="UP001365405">
    <property type="component" value="Unassembled WGS sequence"/>
</dbReference>
<gene>
    <name evidence="2" type="ORF">AACH10_21985</name>
</gene>
<dbReference type="SUPFAM" id="SSF46894">
    <property type="entry name" value="C-terminal effector domain of the bipartite response regulators"/>
    <property type="match status" value="1"/>
</dbReference>
<proteinExistence type="predicted"/>
<dbReference type="RefSeq" id="WP_341412672.1">
    <property type="nucleotide sequence ID" value="NZ_JBBUTH010000010.1"/>
</dbReference>
<dbReference type="InterPro" id="IPR016032">
    <property type="entry name" value="Sig_transdc_resp-reg_C-effctor"/>
</dbReference>
<accession>A0ABU9CMU5</accession>